<keyword evidence="3" id="KW-1185">Reference proteome</keyword>
<dbReference type="EMBL" id="NCKW01008012">
    <property type="protein sequence ID" value="POM68880.1"/>
    <property type="molecule type" value="Genomic_DNA"/>
</dbReference>
<accession>A0A2P4XTK0</accession>
<dbReference type="PANTHER" id="PTHR46599">
    <property type="entry name" value="PIGGYBAC TRANSPOSABLE ELEMENT-DERIVED PROTEIN 4"/>
    <property type="match status" value="1"/>
</dbReference>
<evidence type="ECO:0000313" key="2">
    <source>
        <dbReference type="EMBL" id="POM68880.1"/>
    </source>
</evidence>
<feature type="compositionally biased region" description="Acidic residues" evidence="1">
    <location>
        <begin position="229"/>
        <end position="258"/>
    </location>
</feature>
<sequence>MRDYHRWMGGVDIHDQLRLQHYSLQLSVRFRKYYKEIFLGLVDMAVVNAFIVYSEAKKQQGNPPADHAKFLEVLQAQLLQTTADNFIDEVYTAFRHPDMLYIGLKLYIVQSLPICIGNYTRFHHTKLSSCSHRCGAQLSEFPEWVQLREGFRKRPQHLCKVCSVRKTKVGHVYLCDRVRPEHYPNNNMTCHQIWHGKWRNGDERPRPQFGRDIQMRGLGKKRRRRPSQDAEDGGQEEDKEEEQEGDKEEKEDEQEGEEEAKKDEQEEAEEEEVGEEES</sequence>
<evidence type="ECO:0000313" key="3">
    <source>
        <dbReference type="Proteomes" id="UP000237271"/>
    </source>
</evidence>
<comment type="caution">
    <text evidence="2">The sequence shown here is derived from an EMBL/GenBank/DDBJ whole genome shotgun (WGS) entry which is preliminary data.</text>
</comment>
<name>A0A2P4XTK0_9STRA</name>
<dbReference type="PANTHER" id="PTHR46599:SF3">
    <property type="entry name" value="PIGGYBAC TRANSPOSABLE ELEMENT-DERIVED PROTEIN 4"/>
    <property type="match status" value="1"/>
</dbReference>
<evidence type="ECO:0008006" key="4">
    <source>
        <dbReference type="Google" id="ProtNLM"/>
    </source>
</evidence>
<reference evidence="2 3" key="1">
    <citation type="journal article" date="2017" name="Genome Biol. Evol.">
        <title>Phytophthora megakarya and P. palmivora, closely related causal agents of cacao black pod rot, underwent increases in genome sizes and gene numbers by different mechanisms.</title>
        <authorList>
            <person name="Ali S.S."/>
            <person name="Shao J."/>
            <person name="Lary D.J."/>
            <person name="Kronmiller B."/>
            <person name="Shen D."/>
            <person name="Strem M.D."/>
            <person name="Amoako-Attah I."/>
            <person name="Akrofi A.Y."/>
            <person name="Begoude B.A."/>
            <person name="Ten Hoopen G.M."/>
            <person name="Coulibaly K."/>
            <person name="Kebe B.I."/>
            <person name="Melnick R.L."/>
            <person name="Guiltinan M.J."/>
            <person name="Tyler B.M."/>
            <person name="Meinhardt L.W."/>
            <person name="Bailey B.A."/>
        </authorList>
    </citation>
    <scope>NUCLEOTIDE SEQUENCE [LARGE SCALE GENOMIC DNA]</scope>
    <source>
        <strain evidence="3">sbr112.9</strain>
    </source>
</reference>
<dbReference type="AlphaFoldDB" id="A0A2P4XTK0"/>
<protein>
    <recommendedName>
        <fullName evidence="4">PiggyBac transposable element-derived protein domain-containing protein</fullName>
    </recommendedName>
</protein>
<gene>
    <name evidence="2" type="ORF">PHPALM_14904</name>
</gene>
<feature type="region of interest" description="Disordered" evidence="1">
    <location>
        <begin position="201"/>
        <end position="278"/>
    </location>
</feature>
<organism evidence="2 3">
    <name type="scientific">Phytophthora palmivora</name>
    <dbReference type="NCBI Taxonomy" id="4796"/>
    <lineage>
        <taxon>Eukaryota</taxon>
        <taxon>Sar</taxon>
        <taxon>Stramenopiles</taxon>
        <taxon>Oomycota</taxon>
        <taxon>Peronosporomycetes</taxon>
        <taxon>Peronosporales</taxon>
        <taxon>Peronosporaceae</taxon>
        <taxon>Phytophthora</taxon>
    </lineage>
</organism>
<dbReference type="OrthoDB" id="121783at2759"/>
<dbReference type="Proteomes" id="UP000237271">
    <property type="component" value="Unassembled WGS sequence"/>
</dbReference>
<feature type="compositionally biased region" description="Acidic residues" evidence="1">
    <location>
        <begin position="265"/>
        <end position="278"/>
    </location>
</feature>
<evidence type="ECO:0000256" key="1">
    <source>
        <dbReference type="SAM" id="MobiDB-lite"/>
    </source>
</evidence>
<proteinExistence type="predicted"/>